<reference evidence="1 2" key="1">
    <citation type="submission" date="2017-08" db="EMBL/GenBank/DDBJ databases">
        <title>Infants hospitalized years apart are colonized by the same room-sourced microbial strains.</title>
        <authorList>
            <person name="Brooks B."/>
            <person name="Olm M.R."/>
            <person name="Firek B.A."/>
            <person name="Baker R."/>
            <person name="Thomas B.C."/>
            <person name="Morowitz M.J."/>
            <person name="Banfield J.F."/>
        </authorList>
    </citation>
    <scope>NUCLEOTIDE SEQUENCE [LARGE SCALE GENOMIC DNA]</scope>
    <source>
        <strain evidence="1">S2_005_002_R2_29</strain>
    </source>
</reference>
<evidence type="ECO:0000313" key="1">
    <source>
        <dbReference type="EMBL" id="PZQ44864.1"/>
    </source>
</evidence>
<accession>A0A2W5MVN6</accession>
<protein>
    <submittedName>
        <fullName evidence="1">Uncharacterized protein</fullName>
    </submittedName>
</protein>
<dbReference type="EMBL" id="QFQB01000074">
    <property type="protein sequence ID" value="PZQ44864.1"/>
    <property type="molecule type" value="Genomic_DNA"/>
</dbReference>
<dbReference type="AlphaFoldDB" id="A0A2W5MVN6"/>
<gene>
    <name evidence="1" type="ORF">DI551_09185</name>
</gene>
<sequence length="330" mass="38013">MTKPTDTDVMPEYNTEELLAHIRTHIPHFDMASEIIRRLKSCDPQESCTAIKASYGPALEAIERGLDPDADWKEPGDGYRHFFKCIKPHLKTIKAALSADKTTQMDAVDAEWFFRWIARGKAGYAGMTMKQCADMIWHSPANPYRENNPWSELASFSQSAQSGCRRCNGTGKWGSQESPDLYVCEECHTTPTPSYLPLRKMEDAPKDGTEILILFRHESYKFCKPDQREEWEQLCRAKWIDHNGGGWTWEGICGHPIGWIPEPMQQPPVHKPERECIMFLISLGFTHKIENGFHVVEGHGFKYKHVGLLNIAHRIKQTFFELKPPLIWRR</sequence>
<organism evidence="1 2">
    <name type="scientific">Micavibrio aeruginosavorus</name>
    <dbReference type="NCBI Taxonomy" id="349221"/>
    <lineage>
        <taxon>Bacteria</taxon>
        <taxon>Pseudomonadati</taxon>
        <taxon>Bdellovibrionota</taxon>
        <taxon>Bdellovibrionia</taxon>
        <taxon>Bdellovibrionales</taxon>
        <taxon>Pseudobdellovibrionaceae</taxon>
        <taxon>Micavibrio</taxon>
    </lineage>
</organism>
<dbReference type="Proteomes" id="UP000249417">
    <property type="component" value="Unassembled WGS sequence"/>
</dbReference>
<comment type="caution">
    <text evidence="1">The sequence shown here is derived from an EMBL/GenBank/DDBJ whole genome shotgun (WGS) entry which is preliminary data.</text>
</comment>
<proteinExistence type="predicted"/>
<name>A0A2W5MVN6_9BACT</name>
<evidence type="ECO:0000313" key="2">
    <source>
        <dbReference type="Proteomes" id="UP000249417"/>
    </source>
</evidence>